<dbReference type="GO" id="GO:0016020">
    <property type="term" value="C:membrane"/>
    <property type="evidence" value="ECO:0007669"/>
    <property type="project" value="TreeGrafter"/>
</dbReference>
<reference evidence="4 5" key="1">
    <citation type="journal article" date="2012" name="J. Bacteriol.">
        <title>Genome sequence of Sphingobium indicum B90A, a hexachlorocyclohexane-degrading bacterium.</title>
        <authorList>
            <person name="Anand S."/>
            <person name="Sangwan N."/>
            <person name="Lata P."/>
            <person name="Kaur J."/>
            <person name="Dua A."/>
            <person name="Singh A.K."/>
            <person name="Verma M."/>
            <person name="Kaur J."/>
            <person name="Khurana J.P."/>
            <person name="Khurana P."/>
            <person name="Mathur S."/>
            <person name="Lal R."/>
        </authorList>
    </citation>
    <scope>NUCLEOTIDE SEQUENCE [LARGE SCALE GENOMIC DNA]</scope>
    <source>
        <strain evidence="5">DSM 16412 / CCM 7286 / MTCC 6364 / B90A</strain>
    </source>
</reference>
<sequence length="670" mass="72883">MPVGEACPSTAYRRDIDGLRALAVLPVLFYHVDLWPFSGGFVGVDIFFVISGYLIASIIGRELAEGRFSLTDFYVRRIRRIFPALFATIAVTIIVGSRILLPLDYRALGLSAAATVLFASNLHFARHSGYFGSAAEEAPLLHTWSLAVEEQFYILFPLLMLCAVRAGGRTRLLLGAVALLSFGTALLLVDRAPVLAFYLPFPRAWELLAGALLATGLLPPLRSRWAAQLCALAGLASIGWALFGFSGATVFPGLNALYPVLGAMLILHAGQGGSAVSRMLAGAAPVAVGRISYSLYLWHWPLVVFWTYRTDGDWRLREQLFIILLSLLLAALSWRFIEEPFRRARRFTTGRAFALAGAMMAAGCGAGALLYLSGGLPARVAPSVAALDAASGSMAYLPERCSGMAAVRHRALCAVGAHNGTPPSFLLWGDSHAHALKPAFDQAGDALGLSGRIASYPACPTLLGLDRLDQPASHDCSAFNAQVLAMLRDSPTIHTVFLVSRWGLCANGRRPEGGTPCYLGRDADDDRSLSRDALLFRAGLRESVRALTGMGKRVILVAPIPEFRRNVPESLARAELYSEPARLDLSLADYLRRQRGVFGAFDEMRRRFAAGIVYPHRLLCRSGHCATMMHGVPLYSDDDHLSRQGSLLLSGMVYQAMRPIRDRADHQEKR</sequence>
<dbReference type="RefSeq" id="WP_007684240.1">
    <property type="nucleotide sequence ID" value="NZ_CP013070.1"/>
</dbReference>
<feature type="domain" description="Acyltransferase 3" evidence="2">
    <location>
        <begin position="15"/>
        <end position="333"/>
    </location>
</feature>
<dbReference type="PANTHER" id="PTHR23028:SF53">
    <property type="entry name" value="ACYL_TRANSF_3 DOMAIN-CONTAINING PROTEIN"/>
    <property type="match status" value="1"/>
</dbReference>
<accession>A0A1L5BKT1</accession>
<feature type="transmembrane region" description="Helical" evidence="1">
    <location>
        <begin position="34"/>
        <end position="60"/>
    </location>
</feature>
<keyword evidence="4" id="KW-0808">Transferase</keyword>
<feature type="transmembrane region" description="Helical" evidence="1">
    <location>
        <begin position="107"/>
        <end position="125"/>
    </location>
</feature>
<feature type="transmembrane region" description="Helical" evidence="1">
    <location>
        <begin position="249"/>
        <end position="267"/>
    </location>
</feature>
<dbReference type="AlphaFoldDB" id="A0A1L5BKT1"/>
<feature type="transmembrane region" description="Helical" evidence="1">
    <location>
        <begin position="81"/>
        <end position="101"/>
    </location>
</feature>
<dbReference type="GO" id="GO:0009103">
    <property type="term" value="P:lipopolysaccharide biosynthetic process"/>
    <property type="evidence" value="ECO:0007669"/>
    <property type="project" value="TreeGrafter"/>
</dbReference>
<feature type="domain" description="SGNH" evidence="3">
    <location>
        <begin position="409"/>
        <end position="653"/>
    </location>
</feature>
<dbReference type="Proteomes" id="UP000004550">
    <property type="component" value="Chromosome"/>
</dbReference>
<feature type="transmembrane region" description="Helical" evidence="1">
    <location>
        <begin position="279"/>
        <end position="299"/>
    </location>
</feature>
<dbReference type="EMBL" id="CP013070">
    <property type="protein sequence ID" value="APL93521.1"/>
    <property type="molecule type" value="Genomic_DNA"/>
</dbReference>
<dbReference type="InterPro" id="IPR050879">
    <property type="entry name" value="Acyltransferase_3"/>
</dbReference>
<keyword evidence="1" id="KW-0472">Membrane</keyword>
<dbReference type="Pfam" id="PF01757">
    <property type="entry name" value="Acyl_transf_3"/>
    <property type="match status" value="1"/>
</dbReference>
<organism evidence="4 5">
    <name type="scientific">Sphingobium indicum (strain DSM 16412 / CCM 7286 / MTCC 6364 / B90A)</name>
    <dbReference type="NCBI Taxonomy" id="861109"/>
    <lineage>
        <taxon>Bacteria</taxon>
        <taxon>Pseudomonadati</taxon>
        <taxon>Pseudomonadota</taxon>
        <taxon>Alphaproteobacteria</taxon>
        <taxon>Sphingomonadales</taxon>
        <taxon>Sphingomonadaceae</taxon>
        <taxon>Sphingobium</taxon>
    </lineage>
</organism>
<keyword evidence="1" id="KW-0812">Transmembrane</keyword>
<feature type="transmembrane region" description="Helical" evidence="1">
    <location>
        <begin position="172"/>
        <end position="189"/>
    </location>
</feature>
<dbReference type="GO" id="GO:0016747">
    <property type="term" value="F:acyltransferase activity, transferring groups other than amino-acyl groups"/>
    <property type="evidence" value="ECO:0007669"/>
    <property type="project" value="InterPro"/>
</dbReference>
<keyword evidence="4" id="KW-0012">Acyltransferase</keyword>
<dbReference type="PANTHER" id="PTHR23028">
    <property type="entry name" value="ACETYLTRANSFERASE"/>
    <property type="match status" value="1"/>
</dbReference>
<protein>
    <submittedName>
        <fullName evidence="4">Acyltransferase</fullName>
    </submittedName>
</protein>
<evidence type="ECO:0000259" key="3">
    <source>
        <dbReference type="Pfam" id="PF19040"/>
    </source>
</evidence>
<keyword evidence="1" id="KW-1133">Transmembrane helix</keyword>
<feature type="transmembrane region" description="Helical" evidence="1">
    <location>
        <begin position="349"/>
        <end position="372"/>
    </location>
</feature>
<gene>
    <name evidence="4" type="ORF">SIDU_02715</name>
</gene>
<name>A0A1L5BKT1_SPHIB</name>
<evidence type="ECO:0000313" key="4">
    <source>
        <dbReference type="EMBL" id="APL93521.1"/>
    </source>
</evidence>
<dbReference type="InterPro" id="IPR002656">
    <property type="entry name" value="Acyl_transf_3_dom"/>
</dbReference>
<proteinExistence type="predicted"/>
<dbReference type="KEGG" id="sinb:SIDU_02715"/>
<evidence type="ECO:0000256" key="1">
    <source>
        <dbReference type="SAM" id="Phobius"/>
    </source>
</evidence>
<evidence type="ECO:0000259" key="2">
    <source>
        <dbReference type="Pfam" id="PF01757"/>
    </source>
</evidence>
<feature type="transmembrane region" description="Helical" evidence="1">
    <location>
        <begin position="319"/>
        <end position="337"/>
    </location>
</feature>
<feature type="transmembrane region" description="Helical" evidence="1">
    <location>
        <begin position="225"/>
        <end position="243"/>
    </location>
</feature>
<evidence type="ECO:0000313" key="5">
    <source>
        <dbReference type="Proteomes" id="UP000004550"/>
    </source>
</evidence>
<dbReference type="InterPro" id="IPR043968">
    <property type="entry name" value="SGNH"/>
</dbReference>
<dbReference type="Pfam" id="PF19040">
    <property type="entry name" value="SGNH"/>
    <property type="match status" value="1"/>
</dbReference>